<keyword evidence="3" id="KW-0041">Annexin</keyword>
<keyword evidence="5" id="KW-1185">Reference proteome</keyword>
<evidence type="ECO:0000313" key="5">
    <source>
        <dbReference type="Proteomes" id="UP000277204"/>
    </source>
</evidence>
<evidence type="ECO:0000256" key="3">
    <source>
        <dbReference type="ARBA" id="ARBA00023216"/>
    </source>
</evidence>
<dbReference type="Pfam" id="PF00191">
    <property type="entry name" value="Annexin"/>
    <property type="match status" value="1"/>
</dbReference>
<dbReference type="Proteomes" id="UP000277204">
    <property type="component" value="Unassembled WGS sequence"/>
</dbReference>
<proteinExistence type="inferred from homology"/>
<evidence type="ECO:0000313" key="4">
    <source>
        <dbReference type="EMBL" id="VDO86471.1"/>
    </source>
</evidence>
<sequence length="94" mass="11033">MVLDILLTRTNAQRQQVANHYKKIFKTSLLNEMDNVEPNNLKLLLQDLSTDTSVLFAEELYKAIYTSNLQMTTSLLMDLWENEFDQVENIYKLC</sequence>
<dbReference type="AlphaFoldDB" id="A0A183M0A8"/>
<gene>
    <name evidence="4" type="ORF">SMRZ_LOCUS9483</name>
</gene>
<organism evidence="4 5">
    <name type="scientific">Schistosoma margrebowiei</name>
    <dbReference type="NCBI Taxonomy" id="48269"/>
    <lineage>
        <taxon>Eukaryota</taxon>
        <taxon>Metazoa</taxon>
        <taxon>Spiralia</taxon>
        <taxon>Lophotrochozoa</taxon>
        <taxon>Platyhelminthes</taxon>
        <taxon>Trematoda</taxon>
        <taxon>Digenea</taxon>
        <taxon>Strigeidida</taxon>
        <taxon>Schistosomatoidea</taxon>
        <taxon>Schistosomatidae</taxon>
        <taxon>Schistosoma</taxon>
    </lineage>
</organism>
<dbReference type="GO" id="GO:0005544">
    <property type="term" value="F:calcium-dependent phospholipid binding"/>
    <property type="evidence" value="ECO:0007669"/>
    <property type="project" value="InterPro"/>
</dbReference>
<dbReference type="InterPro" id="IPR018502">
    <property type="entry name" value="Annexin_repeat"/>
</dbReference>
<dbReference type="GO" id="GO:0005509">
    <property type="term" value="F:calcium ion binding"/>
    <property type="evidence" value="ECO:0007669"/>
    <property type="project" value="InterPro"/>
</dbReference>
<evidence type="ECO:0000256" key="2">
    <source>
        <dbReference type="ARBA" id="ARBA00022737"/>
    </source>
</evidence>
<accession>A0A183M0A8</accession>
<protein>
    <submittedName>
        <fullName evidence="4">Uncharacterized protein</fullName>
    </submittedName>
</protein>
<dbReference type="SUPFAM" id="SSF47874">
    <property type="entry name" value="Annexin"/>
    <property type="match status" value="1"/>
</dbReference>
<dbReference type="Gene3D" id="1.10.220.10">
    <property type="entry name" value="Annexin"/>
    <property type="match status" value="1"/>
</dbReference>
<name>A0A183M0A8_9TREM</name>
<dbReference type="InterPro" id="IPR037104">
    <property type="entry name" value="Annexin_sf"/>
</dbReference>
<reference evidence="4 5" key="1">
    <citation type="submission" date="2018-11" db="EMBL/GenBank/DDBJ databases">
        <authorList>
            <consortium name="Pathogen Informatics"/>
        </authorList>
    </citation>
    <scope>NUCLEOTIDE SEQUENCE [LARGE SCALE GENOMIC DNA]</scope>
    <source>
        <strain evidence="4 5">Zambia</strain>
    </source>
</reference>
<dbReference type="EMBL" id="UZAI01004487">
    <property type="protein sequence ID" value="VDO86471.1"/>
    <property type="molecule type" value="Genomic_DNA"/>
</dbReference>
<keyword evidence="2" id="KW-0677">Repeat</keyword>
<comment type="similarity">
    <text evidence="1">Belongs to the annexin family.</text>
</comment>
<dbReference type="STRING" id="48269.A0A183M0A8"/>
<evidence type="ECO:0000256" key="1">
    <source>
        <dbReference type="ARBA" id="ARBA00007831"/>
    </source>
</evidence>